<keyword evidence="2" id="KW-0547">Nucleotide-binding</keyword>
<evidence type="ECO:0000259" key="4">
    <source>
        <dbReference type="PROSITE" id="PS50893"/>
    </source>
</evidence>
<evidence type="ECO:0000256" key="2">
    <source>
        <dbReference type="ARBA" id="ARBA00022741"/>
    </source>
</evidence>
<dbReference type="OrthoDB" id="9804819at2"/>
<feature type="domain" description="ABC transporter" evidence="4">
    <location>
        <begin position="2"/>
        <end position="227"/>
    </location>
</feature>
<dbReference type="Pfam" id="PF00005">
    <property type="entry name" value="ABC_tran"/>
    <property type="match status" value="1"/>
</dbReference>
<dbReference type="PANTHER" id="PTHR42939">
    <property type="entry name" value="ABC TRANSPORTER ATP-BINDING PROTEIN ALBC-RELATED"/>
    <property type="match status" value="1"/>
</dbReference>
<dbReference type="eggNOG" id="COG1131">
    <property type="taxonomic scope" value="Bacteria"/>
</dbReference>
<dbReference type="SUPFAM" id="SSF52540">
    <property type="entry name" value="P-loop containing nucleoside triphosphate hydrolases"/>
    <property type="match status" value="1"/>
</dbReference>
<dbReference type="GO" id="GO:0016887">
    <property type="term" value="F:ATP hydrolysis activity"/>
    <property type="evidence" value="ECO:0007669"/>
    <property type="project" value="InterPro"/>
</dbReference>
<dbReference type="CDD" id="cd03230">
    <property type="entry name" value="ABC_DR_subfamily_A"/>
    <property type="match status" value="1"/>
</dbReference>
<dbReference type="GO" id="GO:0005524">
    <property type="term" value="F:ATP binding"/>
    <property type="evidence" value="ECO:0007669"/>
    <property type="project" value="UniProtKB-KW"/>
</dbReference>
<evidence type="ECO:0000313" key="5">
    <source>
        <dbReference type="EMBL" id="KPL60647.1"/>
    </source>
</evidence>
<dbReference type="InterPro" id="IPR051782">
    <property type="entry name" value="ABC_Transporter_VariousFunc"/>
</dbReference>
<keyword evidence="3" id="KW-0067">ATP-binding</keyword>
<comment type="caution">
    <text evidence="5">The sequence shown here is derived from an EMBL/GenBank/DDBJ whole genome shotgun (WGS) entry which is preliminary data.</text>
</comment>
<sequence length="300" mass="33986">MIEIKSINKAFEGTEIIHDISFSVQKGSIYGLLGSNGAGKTTLLKIIAGVLKPDSGEVSVNAEPVYENIPTKETLFFIPDQPFFFAHYSLTQMARFYQNTYNRWDEDRFQSLSKSFGIDPHKNLHKFSKGVQRQAAFILALATQPDVLILDEPMDGLDPVVRKKAKSVLISEVANRDMTFIISSHNLREVEDICDHIGILHQGRFLLEKELDDLKSGIHKVQLAFKGNVPGQLFSDLEILHKEMRGSVSLCIVRGDEERVRSLIQSYHPVIFDLLPLTLEEIFVYEMEDVGYAIQNIMDQ</sequence>
<organism evidence="5 6">
    <name type="scientific">Rossellomorea vietnamensis</name>
    <dbReference type="NCBI Taxonomy" id="218284"/>
    <lineage>
        <taxon>Bacteria</taxon>
        <taxon>Bacillati</taxon>
        <taxon>Bacillota</taxon>
        <taxon>Bacilli</taxon>
        <taxon>Bacillales</taxon>
        <taxon>Bacillaceae</taxon>
        <taxon>Rossellomorea</taxon>
    </lineage>
</organism>
<accession>A0A0P6WVZ7</accession>
<proteinExistence type="predicted"/>
<dbReference type="Gene3D" id="3.40.50.300">
    <property type="entry name" value="P-loop containing nucleotide triphosphate hydrolases"/>
    <property type="match status" value="1"/>
</dbReference>
<evidence type="ECO:0000256" key="3">
    <source>
        <dbReference type="ARBA" id="ARBA00022840"/>
    </source>
</evidence>
<dbReference type="Proteomes" id="UP000050398">
    <property type="component" value="Unassembled WGS sequence"/>
</dbReference>
<evidence type="ECO:0000256" key="1">
    <source>
        <dbReference type="ARBA" id="ARBA00022448"/>
    </source>
</evidence>
<dbReference type="PANTHER" id="PTHR42939:SF1">
    <property type="entry name" value="ABC TRANSPORTER ATP-BINDING PROTEIN ALBC-RELATED"/>
    <property type="match status" value="1"/>
</dbReference>
<dbReference type="InterPro" id="IPR003439">
    <property type="entry name" value="ABC_transporter-like_ATP-bd"/>
</dbReference>
<dbReference type="InterPro" id="IPR003593">
    <property type="entry name" value="AAA+_ATPase"/>
</dbReference>
<dbReference type="PROSITE" id="PS50893">
    <property type="entry name" value="ABC_TRANSPORTER_2"/>
    <property type="match status" value="1"/>
</dbReference>
<keyword evidence="1" id="KW-0813">Transport</keyword>
<name>A0A0P6WVZ7_9BACI</name>
<evidence type="ECO:0000313" key="6">
    <source>
        <dbReference type="Proteomes" id="UP000050398"/>
    </source>
</evidence>
<dbReference type="SMART" id="SM00382">
    <property type="entry name" value="AAA"/>
    <property type="match status" value="1"/>
</dbReference>
<protein>
    <submittedName>
        <fullName evidence="5">ABC transporter</fullName>
    </submittedName>
</protein>
<dbReference type="AlphaFoldDB" id="A0A0P6WVZ7"/>
<gene>
    <name evidence="5" type="ORF">AM506_05915</name>
</gene>
<dbReference type="RefSeq" id="WP_060671561.1">
    <property type="nucleotide sequence ID" value="NZ_LIXZ01000003.1"/>
</dbReference>
<dbReference type="EMBL" id="LIXZ01000003">
    <property type="protein sequence ID" value="KPL60647.1"/>
    <property type="molecule type" value="Genomic_DNA"/>
</dbReference>
<dbReference type="InterPro" id="IPR027417">
    <property type="entry name" value="P-loop_NTPase"/>
</dbReference>
<dbReference type="PATRIC" id="fig|218284.4.peg.2303"/>
<reference evidence="5 6" key="1">
    <citation type="submission" date="2015-08" db="EMBL/GenBank/DDBJ databases">
        <title>Draft Genome Sequence of Bacillus vietnamensis UCD-SED5.</title>
        <authorList>
            <person name="Lee R.D."/>
            <person name="Jospin G."/>
            <person name="Lang J.M."/>
            <person name="Coil D.A."/>
            <person name="Eisen J.A."/>
        </authorList>
    </citation>
    <scope>NUCLEOTIDE SEQUENCE [LARGE SCALE GENOMIC DNA]</scope>
    <source>
        <strain evidence="5 6">UCD-SED5</strain>
    </source>
</reference>